<proteinExistence type="predicted"/>
<feature type="region of interest" description="Disordered" evidence="1">
    <location>
        <begin position="35"/>
        <end position="148"/>
    </location>
</feature>
<feature type="region of interest" description="Disordered" evidence="1">
    <location>
        <begin position="218"/>
        <end position="247"/>
    </location>
</feature>
<dbReference type="AlphaFoldDB" id="A0AAN6PPX9"/>
<organism evidence="2 3">
    <name type="scientific">Parachaetomium inaequale</name>
    <dbReference type="NCBI Taxonomy" id="2588326"/>
    <lineage>
        <taxon>Eukaryota</taxon>
        <taxon>Fungi</taxon>
        <taxon>Dikarya</taxon>
        <taxon>Ascomycota</taxon>
        <taxon>Pezizomycotina</taxon>
        <taxon>Sordariomycetes</taxon>
        <taxon>Sordariomycetidae</taxon>
        <taxon>Sordariales</taxon>
        <taxon>Chaetomiaceae</taxon>
        <taxon>Parachaetomium</taxon>
    </lineage>
</organism>
<gene>
    <name evidence="2" type="ORF">C8A01DRAFT_31927</name>
</gene>
<evidence type="ECO:0000313" key="2">
    <source>
        <dbReference type="EMBL" id="KAK4044055.1"/>
    </source>
</evidence>
<accession>A0AAN6PPX9</accession>
<feature type="compositionally biased region" description="Polar residues" evidence="1">
    <location>
        <begin position="48"/>
        <end position="65"/>
    </location>
</feature>
<dbReference type="EMBL" id="MU854322">
    <property type="protein sequence ID" value="KAK4044055.1"/>
    <property type="molecule type" value="Genomic_DNA"/>
</dbReference>
<evidence type="ECO:0000313" key="3">
    <source>
        <dbReference type="Proteomes" id="UP001303115"/>
    </source>
</evidence>
<name>A0AAN6PPX9_9PEZI</name>
<feature type="compositionally biased region" description="Acidic residues" evidence="1">
    <location>
        <begin position="234"/>
        <end position="247"/>
    </location>
</feature>
<sequence>MSFACTEAFGKRELGGETYPILRFRVDDPENDTTALGLIIQSAERHSMSISSASPPTPKSSQPSAPQLPTPPSSEQPRGKRQASSSPSGKPLGSRRKPASPEPQTMDERAEHAGSDAAPDDPSELQPKRDGTAPFKEQLPGCVNPGDLYRSPYSADDFQPRLPLIDITTALSRREATMDPDSLVFSETADSLDDIFFRPSTPSARPPAQDEAKLTFGAVGVDPDRGPEYPWEVPDGELDGDERDDDGEFAGLLNFMAAR</sequence>
<protein>
    <submittedName>
        <fullName evidence="2">Uncharacterized protein</fullName>
    </submittedName>
</protein>
<reference evidence="3" key="1">
    <citation type="journal article" date="2023" name="Mol. Phylogenet. Evol.">
        <title>Genome-scale phylogeny and comparative genomics of the fungal order Sordariales.</title>
        <authorList>
            <person name="Hensen N."/>
            <person name="Bonometti L."/>
            <person name="Westerberg I."/>
            <person name="Brannstrom I.O."/>
            <person name="Guillou S."/>
            <person name="Cros-Aarteil S."/>
            <person name="Calhoun S."/>
            <person name="Haridas S."/>
            <person name="Kuo A."/>
            <person name="Mondo S."/>
            <person name="Pangilinan J."/>
            <person name="Riley R."/>
            <person name="LaButti K."/>
            <person name="Andreopoulos B."/>
            <person name="Lipzen A."/>
            <person name="Chen C."/>
            <person name="Yan M."/>
            <person name="Daum C."/>
            <person name="Ng V."/>
            <person name="Clum A."/>
            <person name="Steindorff A."/>
            <person name="Ohm R.A."/>
            <person name="Martin F."/>
            <person name="Silar P."/>
            <person name="Natvig D.O."/>
            <person name="Lalanne C."/>
            <person name="Gautier V."/>
            <person name="Ament-Velasquez S.L."/>
            <person name="Kruys A."/>
            <person name="Hutchinson M.I."/>
            <person name="Powell A.J."/>
            <person name="Barry K."/>
            <person name="Miller A.N."/>
            <person name="Grigoriev I.V."/>
            <person name="Debuchy R."/>
            <person name="Gladieux P."/>
            <person name="Hiltunen Thoren M."/>
            <person name="Johannesson H."/>
        </authorList>
    </citation>
    <scope>NUCLEOTIDE SEQUENCE [LARGE SCALE GENOMIC DNA]</scope>
    <source>
        <strain evidence="3">CBS 284.82</strain>
    </source>
</reference>
<evidence type="ECO:0000256" key="1">
    <source>
        <dbReference type="SAM" id="MobiDB-lite"/>
    </source>
</evidence>
<comment type="caution">
    <text evidence="2">The sequence shown here is derived from an EMBL/GenBank/DDBJ whole genome shotgun (WGS) entry which is preliminary data.</text>
</comment>
<keyword evidence="3" id="KW-1185">Reference proteome</keyword>
<dbReference type="Proteomes" id="UP001303115">
    <property type="component" value="Unassembled WGS sequence"/>
</dbReference>